<dbReference type="PANTHER" id="PTHR33332">
    <property type="entry name" value="REVERSE TRANSCRIPTASE DOMAIN-CONTAINING PROTEIN"/>
    <property type="match status" value="1"/>
</dbReference>
<proteinExistence type="predicted"/>
<accession>A0AAN7PGB7</accession>
<gene>
    <name evidence="1" type="ORF">QYF61_008666</name>
</gene>
<protein>
    <recommendedName>
        <fullName evidence="3">Reverse transcriptase domain-containing protein</fullName>
    </recommendedName>
</protein>
<reference evidence="1 2" key="1">
    <citation type="journal article" date="2023" name="J. Hered.">
        <title>Chromosome-level genome of the wood stork (Mycteria americana) provides insight into avian chromosome evolution.</title>
        <authorList>
            <person name="Flamio R. Jr."/>
            <person name="Ramstad K.M."/>
        </authorList>
    </citation>
    <scope>NUCLEOTIDE SEQUENCE [LARGE SCALE GENOMIC DNA]</scope>
    <source>
        <strain evidence="1">JAX WOST 10</strain>
    </source>
</reference>
<evidence type="ECO:0000313" key="2">
    <source>
        <dbReference type="Proteomes" id="UP001333110"/>
    </source>
</evidence>
<evidence type="ECO:0000313" key="1">
    <source>
        <dbReference type="EMBL" id="KAK4830155.1"/>
    </source>
</evidence>
<dbReference type="EMBL" id="JAUNZN010000001">
    <property type="protein sequence ID" value="KAK4830155.1"/>
    <property type="molecule type" value="Genomic_DNA"/>
</dbReference>
<dbReference type="Proteomes" id="UP001333110">
    <property type="component" value="Unassembled WGS sequence"/>
</dbReference>
<comment type="caution">
    <text evidence="1">The sequence shown here is derived from an EMBL/GenBank/DDBJ whole genome shotgun (WGS) entry which is preliminary data.</text>
</comment>
<evidence type="ECO:0008006" key="3">
    <source>
        <dbReference type="Google" id="ProtNLM"/>
    </source>
</evidence>
<keyword evidence="2" id="KW-1185">Reference proteome</keyword>
<name>A0AAN7PGB7_MYCAM</name>
<sequence length="146" mass="16480">MLRTEFRNIRWTESWLKSWAQRAGISGTKPSWRLVTCGVPQGLILGPVLFSIFINDLDDGAGCTLRKFAEDRKRGGVAGTPQGWSTIKRDLDRLEKWADRNLVEFSKGRCQVLPLGRNNPKHQYMLSDKRLKSSFAENDLGDLGTG</sequence>
<organism evidence="1 2">
    <name type="scientific">Mycteria americana</name>
    <name type="common">Wood stork</name>
    <dbReference type="NCBI Taxonomy" id="33587"/>
    <lineage>
        <taxon>Eukaryota</taxon>
        <taxon>Metazoa</taxon>
        <taxon>Chordata</taxon>
        <taxon>Craniata</taxon>
        <taxon>Vertebrata</taxon>
        <taxon>Euteleostomi</taxon>
        <taxon>Archelosauria</taxon>
        <taxon>Archosauria</taxon>
        <taxon>Dinosauria</taxon>
        <taxon>Saurischia</taxon>
        <taxon>Theropoda</taxon>
        <taxon>Coelurosauria</taxon>
        <taxon>Aves</taxon>
        <taxon>Neognathae</taxon>
        <taxon>Neoaves</taxon>
        <taxon>Aequornithes</taxon>
        <taxon>Ciconiiformes</taxon>
        <taxon>Ciconiidae</taxon>
        <taxon>Mycteria</taxon>
    </lineage>
</organism>
<dbReference type="AlphaFoldDB" id="A0AAN7PGB7"/>